<dbReference type="PANTHER" id="PTHR43677">
    <property type="entry name" value="SHORT-CHAIN DEHYDROGENASE/REDUCTASE"/>
    <property type="match status" value="1"/>
</dbReference>
<dbReference type="InterPro" id="IPR011032">
    <property type="entry name" value="GroES-like_sf"/>
</dbReference>
<dbReference type="Proteomes" id="UP001183643">
    <property type="component" value="Unassembled WGS sequence"/>
</dbReference>
<organism evidence="3 4">
    <name type="scientific">Catenuloplanes atrovinosus</name>
    <dbReference type="NCBI Taxonomy" id="137266"/>
    <lineage>
        <taxon>Bacteria</taxon>
        <taxon>Bacillati</taxon>
        <taxon>Actinomycetota</taxon>
        <taxon>Actinomycetes</taxon>
        <taxon>Micromonosporales</taxon>
        <taxon>Micromonosporaceae</taxon>
        <taxon>Catenuloplanes</taxon>
    </lineage>
</organism>
<reference evidence="3" key="1">
    <citation type="submission" date="2023-07" db="EMBL/GenBank/DDBJ databases">
        <title>Sequencing the genomes of 1000 actinobacteria strains.</title>
        <authorList>
            <person name="Klenk H.-P."/>
        </authorList>
    </citation>
    <scope>NUCLEOTIDE SEQUENCE</scope>
    <source>
        <strain evidence="3">DSM 44707</strain>
    </source>
</reference>
<dbReference type="GO" id="GO:0003960">
    <property type="term" value="F:quinone reductase (NADPH) activity"/>
    <property type="evidence" value="ECO:0007669"/>
    <property type="project" value="UniProtKB-EC"/>
</dbReference>
<dbReference type="GO" id="GO:0008270">
    <property type="term" value="F:zinc ion binding"/>
    <property type="evidence" value="ECO:0007669"/>
    <property type="project" value="InterPro"/>
</dbReference>
<dbReference type="InterPro" id="IPR013149">
    <property type="entry name" value="ADH-like_C"/>
</dbReference>
<dbReference type="EC" id="1.6.5.5" evidence="3"/>
<dbReference type="SUPFAM" id="SSF50129">
    <property type="entry name" value="GroES-like"/>
    <property type="match status" value="1"/>
</dbReference>
<dbReference type="PROSITE" id="PS01162">
    <property type="entry name" value="QOR_ZETA_CRYSTAL"/>
    <property type="match status" value="1"/>
</dbReference>
<feature type="domain" description="Enoyl reductase (ER)" evidence="2">
    <location>
        <begin position="10"/>
        <end position="325"/>
    </location>
</feature>
<dbReference type="InterPro" id="IPR013154">
    <property type="entry name" value="ADH-like_N"/>
</dbReference>
<dbReference type="InterPro" id="IPR036291">
    <property type="entry name" value="NAD(P)-bd_dom_sf"/>
</dbReference>
<dbReference type="Pfam" id="PF00107">
    <property type="entry name" value="ADH_zinc_N"/>
    <property type="match status" value="1"/>
</dbReference>
<dbReference type="InterPro" id="IPR020843">
    <property type="entry name" value="ER"/>
</dbReference>
<dbReference type="PANTHER" id="PTHR43677:SF4">
    <property type="entry name" value="QUINONE OXIDOREDUCTASE-LIKE PROTEIN 2"/>
    <property type="match status" value="1"/>
</dbReference>
<dbReference type="SUPFAM" id="SSF51735">
    <property type="entry name" value="NAD(P)-binding Rossmann-fold domains"/>
    <property type="match status" value="1"/>
</dbReference>
<keyword evidence="3" id="KW-0560">Oxidoreductase</keyword>
<dbReference type="CDD" id="cd08241">
    <property type="entry name" value="QOR1"/>
    <property type="match status" value="1"/>
</dbReference>
<dbReference type="InterPro" id="IPR051397">
    <property type="entry name" value="Zn-ADH-like_protein"/>
</dbReference>
<dbReference type="RefSeq" id="WP_310364648.1">
    <property type="nucleotide sequence ID" value="NZ_JAVDYB010000001.1"/>
</dbReference>
<dbReference type="EMBL" id="JAVDYB010000001">
    <property type="protein sequence ID" value="MDR7274676.1"/>
    <property type="molecule type" value="Genomic_DNA"/>
</dbReference>
<dbReference type="Gene3D" id="3.90.180.10">
    <property type="entry name" value="Medium-chain alcohol dehydrogenases, catalytic domain"/>
    <property type="match status" value="1"/>
</dbReference>
<evidence type="ECO:0000259" key="2">
    <source>
        <dbReference type="SMART" id="SM00829"/>
    </source>
</evidence>
<evidence type="ECO:0000256" key="1">
    <source>
        <dbReference type="SAM" id="MobiDB-lite"/>
    </source>
</evidence>
<gene>
    <name evidence="3" type="ORF">J2S41_001454</name>
</gene>
<protein>
    <submittedName>
        <fullName evidence="3">NADPH2:quinone reductase</fullName>
        <ecNumber evidence="3">1.6.5.5</ecNumber>
    </submittedName>
</protein>
<dbReference type="Gene3D" id="3.40.50.720">
    <property type="entry name" value="NAD(P)-binding Rossmann-like Domain"/>
    <property type="match status" value="1"/>
</dbReference>
<feature type="region of interest" description="Disordered" evidence="1">
    <location>
        <begin position="1"/>
        <end position="26"/>
    </location>
</feature>
<name>A0AAE4C7M2_9ACTN</name>
<comment type="caution">
    <text evidence="3">The sequence shown here is derived from an EMBL/GenBank/DDBJ whole genome shotgun (WGS) entry which is preliminary data.</text>
</comment>
<dbReference type="Pfam" id="PF08240">
    <property type="entry name" value="ADH_N"/>
    <property type="match status" value="1"/>
</dbReference>
<evidence type="ECO:0000313" key="4">
    <source>
        <dbReference type="Proteomes" id="UP001183643"/>
    </source>
</evidence>
<dbReference type="AlphaFoldDB" id="A0AAE4C7M2"/>
<evidence type="ECO:0000313" key="3">
    <source>
        <dbReference type="EMBL" id="MDR7274676.1"/>
    </source>
</evidence>
<sequence>MRAWQVHETGDLATGPRLAGDVPRPVPGPGQTLLRVRACALNFPDALLVQGRYQERPPLPFTPGIELCGEVADPGGTGLRVGDRVVGGAALPHGALAEYALADARFLYPAPPELDDVKAAAYFVAYQTGWVGLHTRARLRPGETLLVHAAAGGVGSAAIQLGKAAGARVIGVTGGPEKARIARERGADEVVDRTACDDLGAALKEACGPGGADVVYDPVGGAAFAASTKAVAFEGRIVVVGFASGDIPRAAANHALVKNYSVVGLHWGLYRSRRPEVVHEAAAALAELAAKGAIDPYVSRVLPLDRAVEGLTALAGGETTGRVVIEP</sequence>
<keyword evidence="4" id="KW-1185">Reference proteome</keyword>
<accession>A0AAE4C7M2</accession>
<dbReference type="SMART" id="SM00829">
    <property type="entry name" value="PKS_ER"/>
    <property type="match status" value="1"/>
</dbReference>
<proteinExistence type="predicted"/>
<dbReference type="InterPro" id="IPR002364">
    <property type="entry name" value="Quin_OxRdtase/zeta-crystal_CS"/>
</dbReference>